<dbReference type="AlphaFoldDB" id="A1ATM2"/>
<dbReference type="KEGG" id="ppd:Ppro_3099"/>
<dbReference type="HOGENOM" id="CLU_1365128_0_0_7"/>
<sequence>MKVHAGHGSAPMVGQFSKLIDIYQGYLHTYDGFYTASSMLRRFPWDGSRNRANWSIYNAFFRKGGIATRDRQQLIAMPTPEPEFAAIPPPASTKSGMAGIGDVGNRDTIDSLSHGPRDCLYGPPERQQNSRVHQRSFREDRCSPEKRPFGYASRTGPISTHLHRRSILRSSSTRLSAPPPPPSRHAVAAETFLVLSGFLG</sequence>
<dbReference type="Proteomes" id="UP000006732">
    <property type="component" value="Chromosome"/>
</dbReference>
<reference evidence="2 3" key="1">
    <citation type="submission" date="2006-10" db="EMBL/GenBank/DDBJ databases">
        <title>Complete sequence of chromosome of Pelobacter propionicus DSM 2379.</title>
        <authorList>
            <consortium name="US DOE Joint Genome Institute"/>
            <person name="Copeland A."/>
            <person name="Lucas S."/>
            <person name="Lapidus A."/>
            <person name="Barry K."/>
            <person name="Detter J.C."/>
            <person name="Glavina del Rio T."/>
            <person name="Hammon N."/>
            <person name="Israni S."/>
            <person name="Dalin E."/>
            <person name="Tice H."/>
            <person name="Pitluck S."/>
            <person name="Saunders E."/>
            <person name="Brettin T."/>
            <person name="Bruce D."/>
            <person name="Han C."/>
            <person name="Tapia R."/>
            <person name="Schmutz J."/>
            <person name="Larimer F."/>
            <person name="Land M."/>
            <person name="Hauser L."/>
            <person name="Kyrpides N."/>
            <person name="Kim E."/>
            <person name="Lovley D."/>
            <person name="Richardson P."/>
        </authorList>
    </citation>
    <scope>NUCLEOTIDE SEQUENCE [LARGE SCALE GENOMIC DNA]</scope>
    <source>
        <strain evidence="3">DSM 2379 / NBRC 103807 / OttBd1</strain>
    </source>
</reference>
<evidence type="ECO:0000313" key="2">
    <source>
        <dbReference type="EMBL" id="ABL00693.1"/>
    </source>
</evidence>
<name>A1ATM2_PELPD</name>
<keyword evidence="3" id="KW-1185">Reference proteome</keyword>
<dbReference type="EMBL" id="CP000482">
    <property type="protein sequence ID" value="ABL00693.1"/>
    <property type="molecule type" value="Genomic_DNA"/>
</dbReference>
<evidence type="ECO:0000256" key="1">
    <source>
        <dbReference type="SAM" id="MobiDB-lite"/>
    </source>
</evidence>
<organism evidence="2 3">
    <name type="scientific">Pelobacter propionicus (strain DSM 2379 / NBRC 103807 / OttBd1)</name>
    <dbReference type="NCBI Taxonomy" id="338966"/>
    <lineage>
        <taxon>Bacteria</taxon>
        <taxon>Pseudomonadati</taxon>
        <taxon>Thermodesulfobacteriota</taxon>
        <taxon>Desulfuromonadia</taxon>
        <taxon>Desulfuromonadales</taxon>
        <taxon>Desulfuromonadaceae</taxon>
        <taxon>Pelobacter</taxon>
    </lineage>
</organism>
<feature type="region of interest" description="Disordered" evidence="1">
    <location>
        <begin position="120"/>
        <end position="157"/>
    </location>
</feature>
<gene>
    <name evidence="2" type="ordered locus">Ppro_3099</name>
</gene>
<accession>A1ATM2</accession>
<proteinExistence type="predicted"/>
<protein>
    <submittedName>
        <fullName evidence="2">Uncharacterized protein</fullName>
    </submittedName>
</protein>
<feature type="compositionally biased region" description="Basic and acidic residues" evidence="1">
    <location>
        <begin position="136"/>
        <end position="148"/>
    </location>
</feature>
<evidence type="ECO:0000313" key="3">
    <source>
        <dbReference type="Proteomes" id="UP000006732"/>
    </source>
</evidence>